<dbReference type="AlphaFoldDB" id="A0A5N6NXK7"/>
<dbReference type="InterPro" id="IPR043502">
    <property type="entry name" value="DNA/RNA_pol_sf"/>
</dbReference>
<dbReference type="InterPro" id="IPR043128">
    <property type="entry name" value="Rev_trsase/Diguanyl_cyclase"/>
</dbReference>
<dbReference type="Gene3D" id="3.30.70.270">
    <property type="match status" value="1"/>
</dbReference>
<comment type="caution">
    <text evidence="2">The sequence shown here is derived from an EMBL/GenBank/DDBJ whole genome shotgun (WGS) entry which is preliminary data.</text>
</comment>
<evidence type="ECO:0000259" key="1">
    <source>
        <dbReference type="Pfam" id="PF17919"/>
    </source>
</evidence>
<sequence length="162" mass="18692">MKEVKFECGNAQQTAFDELKKRLTEAPILGLPEGTEDMVIYSDASYLGLGCVLMQRGKQKELNMRRRRWLELIKDYDCEIRYHPGKANIVADALNRKEGSETIHVKSFGMELGVDMVWLLNVVKDTWSWFIEIALGRCRGGCDLPLHMPYTYAYFGLSWMCQ</sequence>
<accession>A0A5N6NXK7</accession>
<feature type="domain" description="Reverse transcriptase/retrotransposon-derived protein RNase H-like" evidence="1">
    <location>
        <begin position="10"/>
        <end position="61"/>
    </location>
</feature>
<dbReference type="SUPFAM" id="SSF56672">
    <property type="entry name" value="DNA/RNA polymerases"/>
    <property type="match status" value="1"/>
</dbReference>
<name>A0A5N6NXK7_9ASTR</name>
<proteinExistence type="predicted"/>
<keyword evidence="3" id="KW-1185">Reference proteome</keyword>
<dbReference type="InterPro" id="IPR041577">
    <property type="entry name" value="RT_RNaseH_2"/>
</dbReference>
<organism evidence="2 3">
    <name type="scientific">Mikania micrantha</name>
    <name type="common">bitter vine</name>
    <dbReference type="NCBI Taxonomy" id="192012"/>
    <lineage>
        <taxon>Eukaryota</taxon>
        <taxon>Viridiplantae</taxon>
        <taxon>Streptophyta</taxon>
        <taxon>Embryophyta</taxon>
        <taxon>Tracheophyta</taxon>
        <taxon>Spermatophyta</taxon>
        <taxon>Magnoliopsida</taxon>
        <taxon>eudicotyledons</taxon>
        <taxon>Gunneridae</taxon>
        <taxon>Pentapetalae</taxon>
        <taxon>asterids</taxon>
        <taxon>campanulids</taxon>
        <taxon>Asterales</taxon>
        <taxon>Asteraceae</taxon>
        <taxon>Asteroideae</taxon>
        <taxon>Heliantheae alliance</taxon>
        <taxon>Eupatorieae</taxon>
        <taxon>Mikania</taxon>
    </lineage>
</organism>
<protein>
    <recommendedName>
        <fullName evidence="1">Reverse transcriptase/retrotransposon-derived protein RNase H-like domain-containing protein</fullName>
    </recommendedName>
</protein>
<reference evidence="2 3" key="1">
    <citation type="submission" date="2019-05" db="EMBL/GenBank/DDBJ databases">
        <title>Mikania micrantha, genome provides insights into the molecular mechanism of rapid growth.</title>
        <authorList>
            <person name="Liu B."/>
        </authorList>
    </citation>
    <scope>NUCLEOTIDE SEQUENCE [LARGE SCALE GENOMIC DNA]</scope>
    <source>
        <strain evidence="2">NLD-2019</strain>
        <tissue evidence="2">Leaf</tissue>
    </source>
</reference>
<gene>
    <name evidence="2" type="ORF">E3N88_15737</name>
</gene>
<dbReference type="OrthoDB" id="111931at2759"/>
<evidence type="ECO:0000313" key="2">
    <source>
        <dbReference type="EMBL" id="KAD5508034.1"/>
    </source>
</evidence>
<dbReference type="Proteomes" id="UP000326396">
    <property type="component" value="Linkage Group LG16"/>
</dbReference>
<dbReference type="PANTHER" id="PTHR34072:SF52">
    <property type="entry name" value="RIBONUCLEASE H"/>
    <property type="match status" value="1"/>
</dbReference>
<dbReference type="Pfam" id="PF17919">
    <property type="entry name" value="RT_RNaseH_2"/>
    <property type="match status" value="1"/>
</dbReference>
<evidence type="ECO:0000313" key="3">
    <source>
        <dbReference type="Proteomes" id="UP000326396"/>
    </source>
</evidence>
<dbReference type="EMBL" id="SZYD01000008">
    <property type="protein sequence ID" value="KAD5508034.1"/>
    <property type="molecule type" value="Genomic_DNA"/>
</dbReference>
<dbReference type="PANTHER" id="PTHR34072">
    <property type="entry name" value="ENZYMATIC POLYPROTEIN-RELATED"/>
    <property type="match status" value="1"/>
</dbReference>